<dbReference type="InterPro" id="IPR052030">
    <property type="entry name" value="Peptidase_M20/M20A_hydrolases"/>
</dbReference>
<dbReference type="GeneID" id="75051788"/>
<proteinExistence type="predicted"/>
<accession>A0A7G5MX58</accession>
<dbReference type="GO" id="GO:0016805">
    <property type="term" value="F:dipeptidase activity"/>
    <property type="evidence" value="ECO:0007669"/>
    <property type="project" value="TreeGrafter"/>
</dbReference>
<organism evidence="1 2">
    <name type="scientific">Blautia producta</name>
    <dbReference type="NCBI Taxonomy" id="33035"/>
    <lineage>
        <taxon>Bacteria</taxon>
        <taxon>Bacillati</taxon>
        <taxon>Bacillota</taxon>
        <taxon>Clostridia</taxon>
        <taxon>Lachnospirales</taxon>
        <taxon>Lachnospiraceae</taxon>
        <taxon>Blautia</taxon>
    </lineage>
</organism>
<dbReference type="GO" id="GO:0071713">
    <property type="term" value="F:para-aminobenzoyl-glutamate hydrolase activity"/>
    <property type="evidence" value="ECO:0007669"/>
    <property type="project" value="TreeGrafter"/>
</dbReference>
<reference evidence="1 2" key="1">
    <citation type="submission" date="2019-04" db="EMBL/GenBank/DDBJ databases">
        <authorList>
            <person name="Schori C."/>
            <person name="Ahrens C."/>
        </authorList>
    </citation>
    <scope>NUCLEOTIDE SEQUENCE [LARGE SCALE GENOMIC DNA]</scope>
    <source>
        <strain evidence="1 2">DSM 2950</strain>
    </source>
</reference>
<dbReference type="GO" id="GO:0046657">
    <property type="term" value="P:folic acid catabolic process"/>
    <property type="evidence" value="ECO:0007669"/>
    <property type="project" value="TreeGrafter"/>
</dbReference>
<dbReference type="GO" id="GO:0005737">
    <property type="term" value="C:cytoplasm"/>
    <property type="evidence" value="ECO:0007669"/>
    <property type="project" value="TreeGrafter"/>
</dbReference>
<gene>
    <name evidence="1" type="ORF">E5259_17235</name>
</gene>
<protein>
    <recommendedName>
        <fullName evidence="3">Amidohydrolase</fullName>
    </recommendedName>
</protein>
<dbReference type="EMBL" id="CP039126">
    <property type="protein sequence ID" value="QMW79201.1"/>
    <property type="molecule type" value="Genomic_DNA"/>
</dbReference>
<dbReference type="Proteomes" id="UP000515789">
    <property type="component" value="Chromosome"/>
</dbReference>
<dbReference type="PANTHER" id="PTHR30575:SF0">
    <property type="entry name" value="XAA-ARG DIPEPTIDASE"/>
    <property type="match status" value="1"/>
</dbReference>
<dbReference type="SUPFAM" id="SSF53187">
    <property type="entry name" value="Zn-dependent exopeptidases"/>
    <property type="match status" value="1"/>
</dbReference>
<dbReference type="AlphaFoldDB" id="A0A7G5MX58"/>
<dbReference type="Gene3D" id="3.40.630.10">
    <property type="entry name" value="Zn peptidases"/>
    <property type="match status" value="1"/>
</dbReference>
<evidence type="ECO:0000313" key="2">
    <source>
        <dbReference type="Proteomes" id="UP000515789"/>
    </source>
</evidence>
<evidence type="ECO:0000313" key="1">
    <source>
        <dbReference type="EMBL" id="QMW79201.1"/>
    </source>
</evidence>
<sequence>MKYEMLDKLLEEKRAVFENISDRIWEFAETRFQEKQSAGLQMETLRTEGFDIEEGIGGIETAFCAKFGSGHPVIGILGEYDALPGMSQKADVTEKMPEKEGAPGHGCGHHLLGTGGMEAAVAVKDYLMKNPMDGTVIYYGCPGEEGGAGKAFMVSAYSDVLQNKTLDQLVFSHIREIYPLKYTEEEMACAEKFHKVGDPGDWKTYQGLAKQFYGEKGNAFFRGAMADTIFPPVPVKMGSTDVGDVSWTVPTAWFGSACYALGTPAHSWLAVAQGKSGIAKRGMEAAASVIARTTLDIMENPQIAKKPGNIWKRLRTDLSITA</sequence>
<dbReference type="RefSeq" id="WP_148360897.1">
    <property type="nucleotide sequence ID" value="NZ_AP031416.1"/>
</dbReference>
<dbReference type="PANTHER" id="PTHR30575">
    <property type="entry name" value="PEPTIDASE M20"/>
    <property type="match status" value="1"/>
</dbReference>
<name>A0A7G5MX58_9FIRM</name>
<evidence type="ECO:0008006" key="3">
    <source>
        <dbReference type="Google" id="ProtNLM"/>
    </source>
</evidence>